<reference evidence="1" key="1">
    <citation type="journal article" date="2015" name="Nature">
        <title>Complex archaea that bridge the gap between prokaryotes and eukaryotes.</title>
        <authorList>
            <person name="Spang A."/>
            <person name="Saw J.H."/>
            <person name="Jorgensen S.L."/>
            <person name="Zaremba-Niedzwiedzka K."/>
            <person name="Martijn J."/>
            <person name="Lind A.E."/>
            <person name="van Eijk R."/>
            <person name="Schleper C."/>
            <person name="Guy L."/>
            <person name="Ettema T.J."/>
        </authorList>
    </citation>
    <scope>NUCLEOTIDE SEQUENCE</scope>
</reference>
<accession>A0A0F9BTN6</accession>
<dbReference type="EMBL" id="LAZR01039338">
    <property type="protein sequence ID" value="KKL17237.1"/>
    <property type="molecule type" value="Genomic_DNA"/>
</dbReference>
<name>A0A0F9BTN6_9ZZZZ</name>
<gene>
    <name evidence="1" type="ORF">LCGC14_2487590</name>
</gene>
<sequence>MSYEAGIIRSQIMLFPEAIDDYITACTDFQLYFKYLLVTW</sequence>
<evidence type="ECO:0000313" key="1">
    <source>
        <dbReference type="EMBL" id="KKL17237.1"/>
    </source>
</evidence>
<comment type="caution">
    <text evidence="1">The sequence shown here is derived from an EMBL/GenBank/DDBJ whole genome shotgun (WGS) entry which is preliminary data.</text>
</comment>
<organism evidence="1">
    <name type="scientific">marine sediment metagenome</name>
    <dbReference type="NCBI Taxonomy" id="412755"/>
    <lineage>
        <taxon>unclassified sequences</taxon>
        <taxon>metagenomes</taxon>
        <taxon>ecological metagenomes</taxon>
    </lineage>
</organism>
<protein>
    <submittedName>
        <fullName evidence="1">Uncharacterized protein</fullName>
    </submittedName>
</protein>
<proteinExistence type="predicted"/>
<dbReference type="AlphaFoldDB" id="A0A0F9BTN6"/>